<accession>A3SI09</accession>
<gene>
    <name evidence="1" type="ORF">ISM_01835</name>
</gene>
<dbReference type="Proteomes" id="UP000005954">
    <property type="component" value="Unassembled WGS sequence"/>
</dbReference>
<protein>
    <submittedName>
        <fullName evidence="1">50S ribosomal protein L3</fullName>
    </submittedName>
</protein>
<dbReference type="AlphaFoldDB" id="A3SI09"/>
<sequence length="41" mass="4594">MQDVGTRFQAEDVFAQIDRAGFAAVQFDHVEFHSSPSFFSA</sequence>
<reference evidence="1 2" key="1">
    <citation type="submission" date="2005-12" db="EMBL/GenBank/DDBJ databases">
        <authorList>
            <person name="Moran M.A."/>
            <person name="Ferriera S."/>
            <person name="Johnson J."/>
            <person name="Kravitz S."/>
            <person name="Halpern A."/>
            <person name="Remington K."/>
            <person name="Beeson K."/>
            <person name="Tran B."/>
            <person name="Rogers Y.-H."/>
            <person name="Friedman R."/>
            <person name="Venter J.C."/>
        </authorList>
    </citation>
    <scope>NUCLEOTIDE SEQUENCE [LARGE SCALE GENOMIC DNA]</scope>
    <source>
        <strain evidence="2">ATCC BAA-591 / DSM 15170 / ISM</strain>
    </source>
</reference>
<dbReference type="EMBL" id="AALY01000001">
    <property type="protein sequence ID" value="EAP76990.1"/>
    <property type="molecule type" value="Genomic_DNA"/>
</dbReference>
<organism evidence="1 2">
    <name type="scientific">Roseovarius nubinhibens (strain ATCC BAA-591 / DSM 15170 / ISM)</name>
    <dbReference type="NCBI Taxonomy" id="89187"/>
    <lineage>
        <taxon>Bacteria</taxon>
        <taxon>Pseudomonadati</taxon>
        <taxon>Pseudomonadota</taxon>
        <taxon>Alphaproteobacteria</taxon>
        <taxon>Rhodobacterales</taxon>
        <taxon>Roseobacteraceae</taxon>
        <taxon>Roseovarius</taxon>
    </lineage>
</organism>
<evidence type="ECO:0000313" key="1">
    <source>
        <dbReference type="EMBL" id="EAP76990.1"/>
    </source>
</evidence>
<comment type="caution">
    <text evidence="1">The sequence shown here is derived from an EMBL/GenBank/DDBJ whole genome shotgun (WGS) entry which is preliminary data.</text>
</comment>
<evidence type="ECO:0000313" key="2">
    <source>
        <dbReference type="Proteomes" id="UP000005954"/>
    </source>
</evidence>
<dbReference type="HOGENOM" id="CLU_3276074_0_0_5"/>
<dbReference type="GO" id="GO:0005840">
    <property type="term" value="C:ribosome"/>
    <property type="evidence" value="ECO:0007669"/>
    <property type="project" value="UniProtKB-KW"/>
</dbReference>
<keyword evidence="2" id="KW-1185">Reference proteome</keyword>
<name>A3SI09_ROSNI</name>
<proteinExistence type="predicted"/>
<keyword evidence="1" id="KW-0687">Ribonucleoprotein</keyword>
<keyword evidence="1" id="KW-0689">Ribosomal protein</keyword>